<evidence type="ECO:0000256" key="2">
    <source>
        <dbReference type="ARBA" id="ARBA00022786"/>
    </source>
</evidence>
<dbReference type="Proteomes" id="UP000887564">
    <property type="component" value="Unplaced"/>
</dbReference>
<proteinExistence type="predicted"/>
<dbReference type="InterPro" id="IPR039852">
    <property type="entry name" value="CAND1/CAND2"/>
</dbReference>
<dbReference type="AlphaFoldDB" id="A0A914RJA7"/>
<sequence>EVGRSDKYLISQAFESFIFRCPKDIVPFVPEIGKVISEFLKHDPNYTYDDDESEVEEGANMDTDGTEFLYFVVVFD</sequence>
<evidence type="ECO:0000313" key="4">
    <source>
        <dbReference type="WBParaSite" id="PEQ_0000654701-mRNA-1"/>
    </source>
</evidence>
<dbReference type="GO" id="GO:0010265">
    <property type="term" value="P:SCF complex assembly"/>
    <property type="evidence" value="ECO:0007669"/>
    <property type="project" value="InterPro"/>
</dbReference>
<accession>A0A914RJA7</accession>
<dbReference type="PANTHER" id="PTHR12696">
    <property type="entry name" value="TIP120"/>
    <property type="match status" value="1"/>
</dbReference>
<keyword evidence="1" id="KW-0677">Repeat</keyword>
<evidence type="ECO:0000313" key="3">
    <source>
        <dbReference type="Proteomes" id="UP000887564"/>
    </source>
</evidence>
<name>A0A914RJA7_PAREQ</name>
<protein>
    <submittedName>
        <fullName evidence="4">Uncharacterized protein</fullName>
    </submittedName>
</protein>
<reference evidence="4" key="1">
    <citation type="submission" date="2022-11" db="UniProtKB">
        <authorList>
            <consortium name="WormBaseParasite"/>
        </authorList>
    </citation>
    <scope>IDENTIFICATION</scope>
</reference>
<dbReference type="WBParaSite" id="PEQ_0000654701-mRNA-1">
    <property type="protein sequence ID" value="PEQ_0000654701-mRNA-1"/>
    <property type="gene ID" value="PEQ_0000654701"/>
</dbReference>
<evidence type="ECO:0000256" key="1">
    <source>
        <dbReference type="ARBA" id="ARBA00022737"/>
    </source>
</evidence>
<organism evidence="3 4">
    <name type="scientific">Parascaris equorum</name>
    <name type="common">Equine roundworm</name>
    <dbReference type="NCBI Taxonomy" id="6256"/>
    <lineage>
        <taxon>Eukaryota</taxon>
        <taxon>Metazoa</taxon>
        <taxon>Ecdysozoa</taxon>
        <taxon>Nematoda</taxon>
        <taxon>Chromadorea</taxon>
        <taxon>Rhabditida</taxon>
        <taxon>Spirurina</taxon>
        <taxon>Ascaridomorpha</taxon>
        <taxon>Ascaridoidea</taxon>
        <taxon>Ascarididae</taxon>
        <taxon>Parascaris</taxon>
    </lineage>
</organism>
<keyword evidence="3" id="KW-1185">Reference proteome</keyword>
<keyword evidence="2" id="KW-0833">Ubl conjugation pathway</keyword>